<organism evidence="1 2">
    <name type="scientific">Clostridium omnivorum</name>
    <dbReference type="NCBI Taxonomy" id="1604902"/>
    <lineage>
        <taxon>Bacteria</taxon>
        <taxon>Bacillati</taxon>
        <taxon>Bacillota</taxon>
        <taxon>Clostridia</taxon>
        <taxon>Eubacteriales</taxon>
        <taxon>Clostridiaceae</taxon>
        <taxon>Clostridium</taxon>
    </lineage>
</organism>
<reference evidence="1 2" key="1">
    <citation type="journal article" date="2024" name="Int. J. Syst. Evol. Microbiol.">
        <title>Clostridium omnivorum sp. nov., isolated from anoxic soil under the treatment of reductive soil disinfestation.</title>
        <authorList>
            <person name="Ueki A."/>
            <person name="Tonouchi A."/>
            <person name="Kaku N."/>
            <person name="Honma S."/>
            <person name="Ueki K."/>
        </authorList>
    </citation>
    <scope>NUCLEOTIDE SEQUENCE [LARGE SCALE GENOMIC DNA]</scope>
    <source>
        <strain evidence="1 2">E14</strain>
    </source>
</reference>
<dbReference type="PANTHER" id="PTHR35276">
    <property type="entry name" value="S-ADENOSYL-L-METHIONINE-DEPENDENT METHYLTRANSFERASES SUPERFAMILY PROTEIN"/>
    <property type="match status" value="1"/>
</dbReference>
<gene>
    <name evidence="1" type="ORF">bsdE14_40710</name>
</gene>
<dbReference type="GO" id="GO:0008168">
    <property type="term" value="F:methyltransferase activity"/>
    <property type="evidence" value="ECO:0007669"/>
    <property type="project" value="UniProtKB-KW"/>
</dbReference>
<comment type="caution">
    <text evidence="1">The sequence shown here is derived from an EMBL/GenBank/DDBJ whole genome shotgun (WGS) entry which is preliminary data.</text>
</comment>
<name>A0ABQ5NC34_9CLOT</name>
<evidence type="ECO:0000313" key="1">
    <source>
        <dbReference type="EMBL" id="GLC32661.1"/>
    </source>
</evidence>
<evidence type="ECO:0000313" key="2">
    <source>
        <dbReference type="Proteomes" id="UP001208567"/>
    </source>
</evidence>
<keyword evidence="2" id="KW-1185">Reference proteome</keyword>
<protein>
    <submittedName>
        <fullName evidence="1">rRNA methyltransferase</fullName>
    </submittedName>
</protein>
<dbReference type="SUPFAM" id="SSF53335">
    <property type="entry name" value="S-adenosyl-L-methionine-dependent methyltransferases"/>
    <property type="match status" value="1"/>
</dbReference>
<dbReference type="InterPro" id="IPR010719">
    <property type="entry name" value="MnmM_MeTrfase"/>
</dbReference>
<dbReference type="EMBL" id="BRXR01000001">
    <property type="protein sequence ID" value="GLC32661.1"/>
    <property type="molecule type" value="Genomic_DNA"/>
</dbReference>
<proteinExistence type="predicted"/>
<dbReference type="PANTHER" id="PTHR35276:SF1">
    <property type="entry name" value="TRNA (MNM(5)S(2)U34)-METHYLTRANSFERASE, CHLOROPLASTIC"/>
    <property type="match status" value="1"/>
</dbReference>
<dbReference type="Pfam" id="PF06962">
    <property type="entry name" value="rRNA_methylase"/>
    <property type="match status" value="1"/>
</dbReference>
<keyword evidence="1" id="KW-0808">Transferase</keyword>
<dbReference type="GO" id="GO:0032259">
    <property type="term" value="P:methylation"/>
    <property type="evidence" value="ECO:0007669"/>
    <property type="project" value="UniProtKB-KW"/>
</dbReference>
<dbReference type="InterPro" id="IPR029063">
    <property type="entry name" value="SAM-dependent_MTases_sf"/>
</dbReference>
<sequence length="185" mass="20800">MYKYVGDISVLSHNIILKYSNNFICAVDCTLGNGHDTDFLAKHFKHVYAFDIQEIATENYLKNSNKNTVVINDSHDKILQYINEPVDCFIYNLGFLPGGDKNITTKAVSTINSINAALELLTNGGIIAISIYCGHAEGKIEREVLLDFASNLNKHEYGVMLHSFLNRSKDAPMLLIIEKNKDERN</sequence>
<accession>A0ABQ5NC34</accession>
<dbReference type="Proteomes" id="UP001208567">
    <property type="component" value="Unassembled WGS sequence"/>
</dbReference>
<dbReference type="Gene3D" id="3.40.50.150">
    <property type="entry name" value="Vaccinia Virus protein VP39"/>
    <property type="match status" value="1"/>
</dbReference>
<keyword evidence="1" id="KW-0489">Methyltransferase</keyword>
<dbReference type="RefSeq" id="WP_264851972.1">
    <property type="nucleotide sequence ID" value="NZ_BRXR01000001.1"/>
</dbReference>